<evidence type="ECO:0000256" key="1">
    <source>
        <dbReference type="SAM" id="Phobius"/>
    </source>
</evidence>
<reference evidence="2 3" key="1">
    <citation type="submission" date="2019-06" db="EMBL/GenBank/DDBJ databases">
        <title>Genomic Encyclopedia of Type Strains, Phase IV (KMG-V): Genome sequencing to study the core and pangenomes of soil and plant-associated prokaryotes.</title>
        <authorList>
            <person name="Whitman W."/>
        </authorList>
    </citation>
    <scope>NUCLEOTIDE SEQUENCE [LARGE SCALE GENOMIC DNA]</scope>
    <source>
        <strain evidence="2 3">BR 510</strain>
    </source>
</reference>
<dbReference type="EMBL" id="VITK01000008">
    <property type="protein sequence ID" value="TWA94425.1"/>
    <property type="molecule type" value="Genomic_DNA"/>
</dbReference>
<dbReference type="Proteomes" id="UP000319949">
    <property type="component" value="Unassembled WGS sequence"/>
</dbReference>
<evidence type="ECO:0000313" key="2">
    <source>
        <dbReference type="EMBL" id="TWA94425.1"/>
    </source>
</evidence>
<keyword evidence="1" id="KW-0472">Membrane</keyword>
<protein>
    <submittedName>
        <fullName evidence="2">Uncharacterized protein</fullName>
    </submittedName>
</protein>
<accession>A0A560DBA9</accession>
<name>A0A560DBA9_9BRAD</name>
<sequence length="61" mass="6581">MRTAMSARRLAMPGGVNRRWFPGFFITLPCAALILLAAFALLQPTEVSIRPTGPMPGVNVP</sequence>
<dbReference type="AlphaFoldDB" id="A0A560DBA9"/>
<keyword evidence="3" id="KW-1185">Reference proteome</keyword>
<dbReference type="STRING" id="1803665.GCA_001641335_06273"/>
<comment type="caution">
    <text evidence="2">The sequence shown here is derived from an EMBL/GenBank/DDBJ whole genome shotgun (WGS) entry which is preliminary data.</text>
</comment>
<proteinExistence type="predicted"/>
<keyword evidence="1" id="KW-0812">Transmembrane</keyword>
<keyword evidence="1" id="KW-1133">Transmembrane helix</keyword>
<gene>
    <name evidence="2" type="ORF">FBZ96_108157</name>
</gene>
<feature type="transmembrane region" description="Helical" evidence="1">
    <location>
        <begin position="20"/>
        <end position="42"/>
    </location>
</feature>
<organism evidence="2 3">
    <name type="scientific">Bradyrhizobium stylosanthis</name>
    <dbReference type="NCBI Taxonomy" id="1803665"/>
    <lineage>
        <taxon>Bacteria</taxon>
        <taxon>Pseudomonadati</taxon>
        <taxon>Pseudomonadota</taxon>
        <taxon>Alphaproteobacteria</taxon>
        <taxon>Hyphomicrobiales</taxon>
        <taxon>Nitrobacteraceae</taxon>
        <taxon>Bradyrhizobium</taxon>
    </lineage>
</organism>
<evidence type="ECO:0000313" key="3">
    <source>
        <dbReference type="Proteomes" id="UP000319949"/>
    </source>
</evidence>